<dbReference type="AlphaFoldDB" id="A0A0R3S5R5"/>
<dbReference type="InterPro" id="IPR046360">
    <property type="entry name" value="T-box_DNA-bd"/>
</dbReference>
<evidence type="ECO:0000313" key="4">
    <source>
        <dbReference type="Proteomes" id="UP000050640"/>
    </source>
</evidence>
<keyword evidence="4" id="KW-1185">Reference proteome</keyword>
<dbReference type="STRING" id="1147741.A0A0R3S5R5"/>
<name>A0A0R3S5R5_9BILA</name>
<evidence type="ECO:0000259" key="3">
    <source>
        <dbReference type="PROSITE" id="PS50252"/>
    </source>
</evidence>
<keyword evidence="1" id="KW-0238">DNA-binding</keyword>
<proteinExistence type="predicted"/>
<comment type="subcellular location">
    <subcellularLocation>
        <location evidence="1">Nucleus</location>
    </subcellularLocation>
</comment>
<dbReference type="PROSITE" id="PS50252">
    <property type="entry name" value="TBOX_3"/>
    <property type="match status" value="1"/>
</dbReference>
<keyword evidence="1" id="KW-0539">Nucleus</keyword>
<dbReference type="Proteomes" id="UP000050640">
    <property type="component" value="Unplaced"/>
</dbReference>
<comment type="caution">
    <text evidence="1">Lacks conserved residue(s) required for the propagation of feature annotation.</text>
</comment>
<evidence type="ECO:0000313" key="5">
    <source>
        <dbReference type="WBParaSite" id="EEL_0001013401-mRNA-1"/>
    </source>
</evidence>
<feature type="domain" description="T-box" evidence="3">
    <location>
        <begin position="7"/>
        <end position="30"/>
    </location>
</feature>
<dbReference type="InterPro" id="IPR036960">
    <property type="entry name" value="T-box_sf"/>
</dbReference>
<feature type="compositionally biased region" description="Polar residues" evidence="2">
    <location>
        <begin position="98"/>
        <end position="110"/>
    </location>
</feature>
<organism evidence="4 5">
    <name type="scientific">Elaeophora elaphi</name>
    <dbReference type="NCBI Taxonomy" id="1147741"/>
    <lineage>
        <taxon>Eukaryota</taxon>
        <taxon>Metazoa</taxon>
        <taxon>Ecdysozoa</taxon>
        <taxon>Nematoda</taxon>
        <taxon>Chromadorea</taxon>
        <taxon>Rhabditida</taxon>
        <taxon>Spirurina</taxon>
        <taxon>Spiruromorpha</taxon>
        <taxon>Filarioidea</taxon>
        <taxon>Onchocercidae</taxon>
        <taxon>Elaeophora</taxon>
    </lineage>
</organism>
<dbReference type="GO" id="GO:0003700">
    <property type="term" value="F:DNA-binding transcription factor activity"/>
    <property type="evidence" value="ECO:0007669"/>
    <property type="project" value="InterPro"/>
</dbReference>
<feature type="region of interest" description="Disordered" evidence="2">
    <location>
        <begin position="23"/>
        <end position="113"/>
    </location>
</feature>
<dbReference type="GO" id="GO:0005634">
    <property type="term" value="C:nucleus"/>
    <property type="evidence" value="ECO:0007669"/>
    <property type="project" value="UniProtKB-SubCell"/>
</dbReference>
<protein>
    <submittedName>
        <fullName evidence="5">T-box domain-containing protein</fullName>
    </submittedName>
</protein>
<dbReference type="GO" id="GO:0045893">
    <property type="term" value="P:positive regulation of DNA-templated transcription"/>
    <property type="evidence" value="ECO:0007669"/>
    <property type="project" value="InterPro"/>
</dbReference>
<reference evidence="5" key="1">
    <citation type="submission" date="2017-02" db="UniProtKB">
        <authorList>
            <consortium name="WormBaseParasite"/>
        </authorList>
    </citation>
    <scope>IDENTIFICATION</scope>
</reference>
<sequence>MDDEKATVKQRSLVTQLKIDNNPFAKGFRDAGAGKREKKRLMNRTECGSTVTGISKSVISLNDDPVTSESPAARAGSSMDSDRSDDDDSPPLPKRARSSQSTTDDPLQSKNHLPQNHNLQQHLQLLQNHRLLSKEAANFQLFHPAGIGGGGGGGGGGG</sequence>
<dbReference type="WBParaSite" id="EEL_0001013401-mRNA-1">
    <property type="protein sequence ID" value="EEL_0001013401-mRNA-1"/>
    <property type="gene ID" value="EEL_0001013401"/>
</dbReference>
<evidence type="ECO:0000256" key="1">
    <source>
        <dbReference type="PROSITE-ProRule" id="PRU00201"/>
    </source>
</evidence>
<accession>A0A0R3S5R5</accession>
<feature type="compositionally biased region" description="Polar residues" evidence="2">
    <location>
        <begin position="46"/>
        <end position="70"/>
    </location>
</feature>
<dbReference type="GO" id="GO:0003677">
    <property type="term" value="F:DNA binding"/>
    <property type="evidence" value="ECO:0007669"/>
    <property type="project" value="UniProtKB-UniRule"/>
</dbReference>
<evidence type="ECO:0000256" key="2">
    <source>
        <dbReference type="SAM" id="MobiDB-lite"/>
    </source>
</evidence>
<dbReference type="Gene3D" id="2.60.40.820">
    <property type="entry name" value="Transcription factor, T-box"/>
    <property type="match status" value="1"/>
</dbReference>